<evidence type="ECO:0000313" key="1">
    <source>
        <dbReference type="EMBL" id="HIW09122.1"/>
    </source>
</evidence>
<dbReference type="EMBL" id="DXHQ01000079">
    <property type="protein sequence ID" value="HIW09122.1"/>
    <property type="molecule type" value="Genomic_DNA"/>
</dbReference>
<gene>
    <name evidence="1" type="ORF">H9890_06965</name>
</gene>
<reference evidence="1" key="1">
    <citation type="journal article" date="2021" name="PeerJ">
        <title>Extensive microbial diversity within the chicken gut microbiome revealed by metagenomics and culture.</title>
        <authorList>
            <person name="Gilroy R."/>
            <person name="Ravi A."/>
            <person name="Getino M."/>
            <person name="Pursley I."/>
            <person name="Horton D.L."/>
            <person name="Alikhan N.F."/>
            <person name="Baker D."/>
            <person name="Gharbi K."/>
            <person name="Hall N."/>
            <person name="Watson M."/>
            <person name="Adriaenssens E.M."/>
            <person name="Foster-Nyarko E."/>
            <person name="Jarju S."/>
            <person name="Secka A."/>
            <person name="Antonio M."/>
            <person name="Oren A."/>
            <person name="Chaudhuri R.R."/>
            <person name="La Ragione R."/>
            <person name="Hildebrand F."/>
            <person name="Pallen M.J."/>
        </authorList>
    </citation>
    <scope>NUCLEOTIDE SEQUENCE</scope>
    <source>
        <strain evidence="1">ChiHcolR34-3080</strain>
    </source>
</reference>
<name>A0A9D1TWN5_9FIRM</name>
<organism evidence="1 2">
    <name type="scientific">Candidatus Faecalibacterium intestinigallinarum</name>
    <dbReference type="NCBI Taxonomy" id="2838581"/>
    <lineage>
        <taxon>Bacteria</taxon>
        <taxon>Bacillati</taxon>
        <taxon>Bacillota</taxon>
        <taxon>Clostridia</taxon>
        <taxon>Eubacteriales</taxon>
        <taxon>Oscillospiraceae</taxon>
        <taxon>Faecalibacterium</taxon>
    </lineage>
</organism>
<comment type="caution">
    <text evidence="1">The sequence shown here is derived from an EMBL/GenBank/DDBJ whole genome shotgun (WGS) entry which is preliminary data.</text>
</comment>
<sequence>MNWTVEFLPEARKDIKSLDKSQWVLIQKALKKVSQNPLPVTEGGYGKPLSGSLAGCYKIKLRTAGLRTVYKLQRTETSMLVIVVGVRADEEVYELAEKRVQKYRLDR</sequence>
<dbReference type="AlphaFoldDB" id="A0A9D1TWN5"/>
<dbReference type="SUPFAM" id="SSF143011">
    <property type="entry name" value="RelE-like"/>
    <property type="match status" value="1"/>
</dbReference>
<reference evidence="1" key="2">
    <citation type="submission" date="2021-04" db="EMBL/GenBank/DDBJ databases">
        <authorList>
            <person name="Gilroy R."/>
        </authorList>
    </citation>
    <scope>NUCLEOTIDE SEQUENCE</scope>
    <source>
        <strain evidence="1">ChiHcolR34-3080</strain>
    </source>
</reference>
<evidence type="ECO:0000313" key="2">
    <source>
        <dbReference type="Proteomes" id="UP000823933"/>
    </source>
</evidence>
<dbReference type="Gene3D" id="3.30.2310.20">
    <property type="entry name" value="RelE-like"/>
    <property type="match status" value="1"/>
</dbReference>
<dbReference type="Proteomes" id="UP000823933">
    <property type="component" value="Unassembled WGS sequence"/>
</dbReference>
<accession>A0A9D1TWN5</accession>
<dbReference type="InterPro" id="IPR035093">
    <property type="entry name" value="RelE/ParE_toxin_dom_sf"/>
</dbReference>
<protein>
    <submittedName>
        <fullName evidence="1">Type II toxin-antitoxin system RelE/ParE family toxin</fullName>
    </submittedName>
</protein>
<proteinExistence type="predicted"/>